<keyword evidence="4" id="KW-0732">Signal</keyword>
<evidence type="ECO:0000256" key="8">
    <source>
        <dbReference type="PIRSR" id="PIRSR615500-1"/>
    </source>
</evidence>
<evidence type="ECO:0000259" key="15">
    <source>
        <dbReference type="Pfam" id="PF17766"/>
    </source>
</evidence>
<comment type="subcellular location">
    <subcellularLocation>
        <location evidence="1">Secreted</location>
    </subcellularLocation>
</comment>
<comment type="caution">
    <text evidence="16">The sequence shown here is derived from an EMBL/GenBank/DDBJ whole genome shotgun (WGS) entry which is preliminary data.</text>
</comment>
<dbReference type="InterPro" id="IPR036852">
    <property type="entry name" value="Peptidase_S8/S53_dom_sf"/>
</dbReference>
<evidence type="ECO:0000256" key="3">
    <source>
        <dbReference type="ARBA" id="ARBA00022670"/>
    </source>
</evidence>
<dbReference type="AlphaFoldDB" id="A0A843WUB8"/>
<dbReference type="InterPro" id="IPR000209">
    <property type="entry name" value="Peptidase_S8/S53_dom"/>
</dbReference>
<dbReference type="CDD" id="cd02120">
    <property type="entry name" value="PA_subtilisin_like"/>
    <property type="match status" value="1"/>
</dbReference>
<accession>A0A843WUB8</accession>
<dbReference type="PANTHER" id="PTHR10795">
    <property type="entry name" value="PROPROTEIN CONVERTASE SUBTILISIN/KEXIN"/>
    <property type="match status" value="1"/>
</dbReference>
<dbReference type="FunFam" id="3.40.50.200:FF:000006">
    <property type="entry name" value="Subtilisin-like protease SBT1.5"/>
    <property type="match status" value="1"/>
</dbReference>
<dbReference type="SUPFAM" id="SSF52743">
    <property type="entry name" value="Subtilisin-like"/>
    <property type="match status" value="1"/>
</dbReference>
<dbReference type="Pfam" id="PF05922">
    <property type="entry name" value="Inhibitor_I9"/>
    <property type="match status" value="1"/>
</dbReference>
<evidence type="ECO:0000259" key="12">
    <source>
        <dbReference type="Pfam" id="PF00082"/>
    </source>
</evidence>
<feature type="compositionally biased region" description="Basic and acidic residues" evidence="11">
    <location>
        <begin position="116"/>
        <end position="126"/>
    </location>
</feature>
<feature type="active site" description="Charge relay system" evidence="8 9">
    <location>
        <position position="281"/>
    </location>
</feature>
<reference evidence="16" key="1">
    <citation type="submission" date="2017-07" db="EMBL/GenBank/DDBJ databases">
        <title>Taro Niue Genome Assembly and Annotation.</title>
        <authorList>
            <person name="Atibalentja N."/>
            <person name="Keating K."/>
            <person name="Fields C.J."/>
        </authorList>
    </citation>
    <scope>NUCLEOTIDE SEQUENCE</scope>
    <source>
        <strain evidence="16">Niue_2</strain>
        <tissue evidence="16">Leaf</tissue>
    </source>
</reference>
<dbReference type="InterPro" id="IPR023827">
    <property type="entry name" value="Peptidase_S8_Asp-AS"/>
</dbReference>
<dbReference type="InterPro" id="IPR041469">
    <property type="entry name" value="Subtilisin-like_FN3"/>
</dbReference>
<feature type="region of interest" description="Disordered" evidence="11">
    <location>
        <begin position="103"/>
        <end position="126"/>
    </location>
</feature>
<dbReference type="CDD" id="cd04852">
    <property type="entry name" value="Peptidases_S8_3"/>
    <property type="match status" value="1"/>
</dbReference>
<dbReference type="OrthoDB" id="206201at2759"/>
<dbReference type="InterPro" id="IPR003137">
    <property type="entry name" value="PA_domain"/>
</dbReference>
<evidence type="ECO:0000256" key="10">
    <source>
        <dbReference type="RuleBase" id="RU003355"/>
    </source>
</evidence>
<feature type="domain" description="Inhibitor I9" evidence="14">
    <location>
        <begin position="66"/>
        <end position="171"/>
    </location>
</feature>
<keyword evidence="6 9" id="KW-0720">Serine protease</keyword>
<evidence type="ECO:0000256" key="5">
    <source>
        <dbReference type="ARBA" id="ARBA00022801"/>
    </source>
</evidence>
<proteinExistence type="inferred from homology"/>
<evidence type="ECO:0000256" key="6">
    <source>
        <dbReference type="ARBA" id="ARBA00022825"/>
    </source>
</evidence>
<dbReference type="GO" id="GO:0005576">
    <property type="term" value="C:extracellular region"/>
    <property type="evidence" value="ECO:0007669"/>
    <property type="project" value="UniProtKB-SubCell"/>
</dbReference>
<feature type="domain" description="PA" evidence="13">
    <location>
        <begin position="436"/>
        <end position="524"/>
    </location>
</feature>
<dbReference type="Gene3D" id="2.60.40.2310">
    <property type="match status" value="1"/>
</dbReference>
<dbReference type="Pfam" id="PF00082">
    <property type="entry name" value="Peptidase_S8"/>
    <property type="match status" value="1"/>
</dbReference>
<dbReference type="InterPro" id="IPR045051">
    <property type="entry name" value="SBT"/>
</dbReference>
<evidence type="ECO:0000313" key="16">
    <source>
        <dbReference type="EMBL" id="MQM08841.1"/>
    </source>
</evidence>
<evidence type="ECO:0000259" key="14">
    <source>
        <dbReference type="Pfam" id="PF05922"/>
    </source>
</evidence>
<dbReference type="InterPro" id="IPR015500">
    <property type="entry name" value="Peptidase_S8_subtilisin-rel"/>
</dbReference>
<dbReference type="GO" id="GO:0004252">
    <property type="term" value="F:serine-type endopeptidase activity"/>
    <property type="evidence" value="ECO:0007669"/>
    <property type="project" value="UniProtKB-UniRule"/>
</dbReference>
<feature type="domain" description="Peptidase S8/S53" evidence="12">
    <location>
        <begin position="200"/>
        <end position="646"/>
    </location>
</feature>
<keyword evidence="17" id="KW-1185">Reference proteome</keyword>
<organism evidence="16 17">
    <name type="scientific">Colocasia esculenta</name>
    <name type="common">Wild taro</name>
    <name type="synonym">Arum esculentum</name>
    <dbReference type="NCBI Taxonomy" id="4460"/>
    <lineage>
        <taxon>Eukaryota</taxon>
        <taxon>Viridiplantae</taxon>
        <taxon>Streptophyta</taxon>
        <taxon>Embryophyta</taxon>
        <taxon>Tracheophyta</taxon>
        <taxon>Spermatophyta</taxon>
        <taxon>Magnoliopsida</taxon>
        <taxon>Liliopsida</taxon>
        <taxon>Araceae</taxon>
        <taxon>Aroideae</taxon>
        <taxon>Colocasieae</taxon>
        <taxon>Colocasia</taxon>
    </lineage>
</organism>
<evidence type="ECO:0000313" key="17">
    <source>
        <dbReference type="Proteomes" id="UP000652761"/>
    </source>
</evidence>
<dbReference type="EMBL" id="NMUH01004220">
    <property type="protein sequence ID" value="MQM08841.1"/>
    <property type="molecule type" value="Genomic_DNA"/>
</dbReference>
<evidence type="ECO:0000256" key="7">
    <source>
        <dbReference type="ARBA" id="ARBA00023180"/>
    </source>
</evidence>
<dbReference type="Gene3D" id="3.40.50.200">
    <property type="entry name" value="Peptidase S8/S53 domain"/>
    <property type="match status" value="1"/>
</dbReference>
<dbReference type="Gene3D" id="3.30.70.80">
    <property type="entry name" value="Peptidase S8 propeptide/proteinase inhibitor I9"/>
    <property type="match status" value="1"/>
</dbReference>
<dbReference type="PROSITE" id="PS00138">
    <property type="entry name" value="SUBTILASE_SER"/>
    <property type="match status" value="1"/>
</dbReference>
<keyword evidence="5 9" id="KW-0378">Hydrolase</keyword>
<evidence type="ECO:0000256" key="11">
    <source>
        <dbReference type="SAM" id="MobiDB-lite"/>
    </source>
</evidence>
<evidence type="ECO:0000256" key="9">
    <source>
        <dbReference type="PROSITE-ProRule" id="PRU01240"/>
    </source>
</evidence>
<dbReference type="GO" id="GO:0006508">
    <property type="term" value="P:proteolysis"/>
    <property type="evidence" value="ECO:0007669"/>
    <property type="project" value="UniProtKB-KW"/>
</dbReference>
<gene>
    <name evidence="16" type="ORF">Taro_041696</name>
</gene>
<keyword evidence="7" id="KW-0325">Glycoprotein</keyword>
<dbReference type="Gene3D" id="3.50.30.30">
    <property type="match status" value="1"/>
</dbReference>
<dbReference type="InterPro" id="IPR023828">
    <property type="entry name" value="Peptidase_S8_Ser-AS"/>
</dbReference>
<feature type="domain" description="Subtilisin-like protease fibronectin type-III" evidence="15">
    <location>
        <begin position="724"/>
        <end position="825"/>
    </location>
</feature>
<keyword evidence="3 9" id="KW-0645">Protease</keyword>
<dbReference type="FunFam" id="2.60.40.2310:FF:000001">
    <property type="entry name" value="Subtilisin-like protease SBT1.5"/>
    <property type="match status" value="1"/>
</dbReference>
<dbReference type="PROSITE" id="PS00136">
    <property type="entry name" value="SUBTILASE_ASP"/>
    <property type="match status" value="1"/>
</dbReference>
<evidence type="ECO:0000259" key="13">
    <source>
        <dbReference type="Pfam" id="PF02225"/>
    </source>
</evidence>
<dbReference type="InterPro" id="IPR034197">
    <property type="entry name" value="Peptidases_S8_3"/>
</dbReference>
<dbReference type="Pfam" id="PF02225">
    <property type="entry name" value="PA"/>
    <property type="match status" value="1"/>
</dbReference>
<dbReference type="Pfam" id="PF17766">
    <property type="entry name" value="fn3_6"/>
    <property type="match status" value="1"/>
</dbReference>
<dbReference type="FunFam" id="3.50.30.30:FF:000005">
    <property type="entry name" value="subtilisin-like protease SBT1.5"/>
    <property type="match status" value="1"/>
</dbReference>
<feature type="active site" description="Charge relay system" evidence="8 9">
    <location>
        <position position="208"/>
    </location>
</feature>
<protein>
    <submittedName>
        <fullName evidence="16">Uncharacterized protein</fullName>
    </submittedName>
</protein>
<evidence type="ECO:0000256" key="1">
    <source>
        <dbReference type="ARBA" id="ARBA00004613"/>
    </source>
</evidence>
<dbReference type="Proteomes" id="UP000652761">
    <property type="component" value="Unassembled WGS sequence"/>
</dbReference>
<dbReference type="InterPro" id="IPR037045">
    <property type="entry name" value="S8pro/Inhibitor_I9_sf"/>
</dbReference>
<comment type="similarity">
    <text evidence="2 9 10">Belongs to the peptidase S8 family.</text>
</comment>
<evidence type="ECO:0000256" key="4">
    <source>
        <dbReference type="ARBA" id="ARBA00022729"/>
    </source>
</evidence>
<evidence type="ECO:0000256" key="2">
    <source>
        <dbReference type="ARBA" id="ARBA00011073"/>
    </source>
</evidence>
<dbReference type="PROSITE" id="PS51892">
    <property type="entry name" value="SUBTILASE"/>
    <property type="match status" value="1"/>
</dbReference>
<name>A0A843WUB8_COLES</name>
<sequence length="829" mass="87097">MLPRRARLSCAALGPELRCCLPSSSSSSSSAKMAVISSGTSRLVVIILALMAVTGSSLPSPSSRKTYIVLMDTTTVAALDSALAGTKRWYEDAMDTLDELSASHAHADPEAEEEEEGRRYEQEGEGEHRRAPRLLYVYENVISGFAAVLSSKHARSLPHLHGFLFASPDEVLLHLHTTHSPQFLGLVPGKGLWGSQTSASDVVVGLVDTGIWPEHVSFRDDYLSGVPPQWKGACEAGPQFSGANCNRKIVGARAFYRGYEATSGKINETLEFRSPRDSSGHGTHTASTAAGNFVASADMLGNAAGHASGIGHGARIAVYKACWSSGCASSDILAAVDRAVADGVNVLSLSLGGNAKPYHVDPLALAAFGAVEKGVFVSCSAGNGGPSPSTVSNTAPWITTVGASYLDRSFPTTVRLGDGRTFTGASLYTGRPTKRAQLVYAEKAGEEGDGAAYCLPGSLSRRLVRGKIVLCNRGLSGRIMKGEQVRLAGGLGMLLLNTRDQGEELFADPHVLPASSMGTAASSAIRDYANSSSRPTASITFHGTVYGARAPAMAAFSSRGPSTVSPDVIKPDITAPGMSILAAWPTTASPSLLKSDTRRVAFNIISGTSMSCPHVSGVAALLKSRHPGWSPAAIKSAMMTTASTLDNRGEPIGDVSTGSPASPFVMGSGHVSPETAADPGLVYDITTDDYLVYLCSLNYTSTQIMNLSRKNYSCPKNRDAQAGDLNYPSFSVMFQSGEAANATAAITFTRTVTNVGQSRCRYTVNVREPVGVGVTVEPRVLGFARMGKKLSYKVTFVETSKISGGSSFGELVWVCGAYSVRSPIAATWV</sequence>
<feature type="active site" description="Charge relay system" evidence="8 9">
    <location>
        <position position="609"/>
    </location>
</feature>
<dbReference type="InterPro" id="IPR010259">
    <property type="entry name" value="S8pro/Inhibitor_I9"/>
</dbReference>
<dbReference type="PRINTS" id="PR00723">
    <property type="entry name" value="SUBTILISIN"/>
</dbReference>